<comment type="caution">
    <text evidence="1">The sequence shown here is derived from an EMBL/GenBank/DDBJ whole genome shotgun (WGS) entry which is preliminary data.</text>
</comment>
<dbReference type="EMBL" id="JAAMYB010000001">
    <property type="protein sequence ID" value="MCD3194274.1"/>
    <property type="molecule type" value="Genomic_DNA"/>
</dbReference>
<reference evidence="1" key="1">
    <citation type="submission" date="2020-02" db="EMBL/GenBank/DDBJ databases">
        <authorList>
            <person name="Fillo S."/>
            <person name="Giordani F."/>
            <person name="Tonon E."/>
            <person name="Drigo I."/>
            <person name="Anselmo A."/>
            <person name="Fortunato A."/>
            <person name="Bano L."/>
            <person name="Lista F."/>
        </authorList>
    </citation>
    <scope>NUCLEOTIDE SEQUENCE</scope>
    <source>
        <strain evidence="1">IZSVe-TV_9877_3_12</strain>
    </source>
</reference>
<gene>
    <name evidence="1" type="ORF">G8S53_03090</name>
</gene>
<protein>
    <submittedName>
        <fullName evidence="1">Uncharacterized protein</fullName>
    </submittedName>
</protein>
<organism evidence="1 2">
    <name type="scientific">Clostridium botulinum C</name>
    <dbReference type="NCBI Taxonomy" id="36828"/>
    <lineage>
        <taxon>Bacteria</taxon>
        <taxon>Bacillati</taxon>
        <taxon>Bacillota</taxon>
        <taxon>Clostridia</taxon>
        <taxon>Eubacteriales</taxon>
        <taxon>Clostridiaceae</taxon>
        <taxon>Clostridium</taxon>
    </lineage>
</organism>
<reference evidence="1" key="2">
    <citation type="journal article" date="2021" name="Microorganisms">
        <title>Extensive Genome Exploration of Clostridium botulinum Group III Field Strains.</title>
        <authorList>
            <person name="Fillo S."/>
            <person name="Giordani F."/>
            <person name="Tonon E."/>
            <person name="Drigo I."/>
            <person name="Anselmo A."/>
            <person name="Fortunato A."/>
            <person name="Lista F."/>
            <person name="Bano L."/>
        </authorList>
    </citation>
    <scope>NUCLEOTIDE SEQUENCE</scope>
    <source>
        <strain evidence="1">IZSVe-TV_9877_3_12</strain>
    </source>
</reference>
<name>A0A9Q3YY18_CLOBO</name>
<dbReference type="AlphaFoldDB" id="A0A9Q3YY18"/>
<dbReference type="Proteomes" id="UP000813637">
    <property type="component" value="Unassembled WGS sequence"/>
</dbReference>
<accession>A0A9Q3YY18</accession>
<evidence type="ECO:0000313" key="2">
    <source>
        <dbReference type="Proteomes" id="UP000813637"/>
    </source>
</evidence>
<sequence length="53" mass="6434">MPKVNVSFKQTTKDMKLYSIVIAQEEKSEFVKRAIEYYLKQKEEKEEQRECTM</sequence>
<proteinExistence type="predicted"/>
<dbReference type="RefSeq" id="WP_004446249.1">
    <property type="nucleotide sequence ID" value="NZ_JAAMYB010000001.1"/>
</dbReference>
<evidence type="ECO:0000313" key="1">
    <source>
        <dbReference type="EMBL" id="MCD3194274.1"/>
    </source>
</evidence>